<dbReference type="Proteomes" id="UP000682204">
    <property type="component" value="Chromosome"/>
</dbReference>
<reference evidence="1" key="1">
    <citation type="submission" date="2021-05" db="EMBL/GenBank/DDBJ databases">
        <title>An isolated secondary fermenter in methanogenic hydrocarbon-degrading communities.</title>
        <authorList>
            <person name="Liu Y.-F."/>
            <person name="Liu Z.-l."/>
        </authorList>
    </citation>
    <scope>NUCLEOTIDE SEQUENCE</scope>
    <source>
        <strain evidence="1">L-13</strain>
    </source>
</reference>
<accession>A0ACD1DUS0</accession>
<organism evidence="1 2">
    <name type="scientific">Aminirod propionatiphilus</name>
    <dbReference type="NCBI Taxonomy" id="3415223"/>
    <lineage>
        <taxon>Bacteria</taxon>
        <taxon>Thermotogati</taxon>
        <taxon>Synergistota</taxon>
        <taxon>Synergistia</taxon>
        <taxon>Synergistales</taxon>
        <taxon>Aminiphilaceae</taxon>
        <taxon>Aminirod</taxon>
    </lineage>
</organism>
<proteinExistence type="predicted"/>
<sequence length="78" mass="8541">MFQVFADEEHEQEDVTEFDRGSPSYRDFVLGDEDGFCFSSEDLAGTTTRLKEPNLVGECPGAPFPAGYSCLAAWPGLS</sequence>
<dbReference type="EMBL" id="CP074691">
    <property type="protein sequence ID" value="QVL35905.1"/>
    <property type="molecule type" value="Genomic_DNA"/>
</dbReference>
<evidence type="ECO:0000313" key="2">
    <source>
        <dbReference type="Proteomes" id="UP000682204"/>
    </source>
</evidence>
<name>A0ACD1DUS0_9BACT</name>
<gene>
    <name evidence="1" type="ORF">KIH16_12290</name>
</gene>
<protein>
    <submittedName>
        <fullName evidence="1">Uncharacterized protein</fullName>
    </submittedName>
</protein>
<keyword evidence="2" id="KW-1185">Reference proteome</keyword>
<evidence type="ECO:0000313" key="1">
    <source>
        <dbReference type="EMBL" id="QVL35905.1"/>
    </source>
</evidence>